<feature type="domain" description="PEGA" evidence="1">
    <location>
        <begin position="227"/>
        <end position="279"/>
    </location>
</feature>
<dbReference type="InterPro" id="IPR013229">
    <property type="entry name" value="PEGA"/>
</dbReference>
<dbReference type="Pfam" id="PF08308">
    <property type="entry name" value="PEGA"/>
    <property type="match status" value="1"/>
</dbReference>
<comment type="caution">
    <text evidence="2">The sequence shown here is derived from an EMBL/GenBank/DDBJ whole genome shotgun (WGS) entry which is preliminary data.</text>
</comment>
<reference evidence="2 3" key="1">
    <citation type="submission" date="2018-08" db="EMBL/GenBank/DDBJ databases">
        <title>A genome reference for cultivated species of the human gut microbiota.</title>
        <authorList>
            <person name="Zou Y."/>
            <person name="Xue W."/>
            <person name="Luo G."/>
        </authorList>
    </citation>
    <scope>NUCLEOTIDE SEQUENCE [LARGE SCALE GENOMIC DNA]</scope>
    <source>
        <strain evidence="2 3">AM40-30BH</strain>
    </source>
</reference>
<evidence type="ECO:0000259" key="1">
    <source>
        <dbReference type="Pfam" id="PF08308"/>
    </source>
</evidence>
<name>A0A413VPG1_9BACE</name>
<evidence type="ECO:0000313" key="2">
    <source>
        <dbReference type="EMBL" id="RHB35456.1"/>
    </source>
</evidence>
<dbReference type="EMBL" id="QSGO01000006">
    <property type="protein sequence ID" value="RHB35456.1"/>
    <property type="molecule type" value="Genomic_DNA"/>
</dbReference>
<sequence length="460" mass="51090">MSNSTTKRLLLLFTILLFICPAIPVLAQQGKINVASFQRMESDITARVTAPKRDQNGEVCALIRIVTNVKDLMFEPDALGITARENKTGEIWLYVPRGARRISILHDQLGIMRNYFYPDIIEKATVYEMVLNTGDQQDKPVVENNMQLIVVRPEPATANIYIDDEQVPVENGLFNATMPKGDHTYRVEAPMYQPEAGVISLGSSPVTKSVVLKPKFGYMEIFSLPEQDAKVYIDTVLVGTTPYRSDRMAIKEYKVRIEKETYFPIDTVLTVVAGETVRPTFRMISTIKPKIPMNTLVLLQAGYNPNSTTFGAMLGFGKNKNGFYVGFRSDFGSAGSDLECNENGTIGDGSIPPFYKEGVTHQSRMSVTAGYFRRLNKTIYLYAGAGYGSRTLSYELDERAEDESGKSLEGVQVKDTSKSPTGVAFELGGILRFNKFLISAGYHTVNAKYHEVSAGIGMIF</sequence>
<dbReference type="RefSeq" id="WP_122201441.1">
    <property type="nucleotide sequence ID" value="NZ_CABJFV010000006.1"/>
</dbReference>
<dbReference type="Proteomes" id="UP000284379">
    <property type="component" value="Unassembled WGS sequence"/>
</dbReference>
<accession>A0A413VPG1</accession>
<organism evidence="2 3">
    <name type="scientific">Bacteroides nordii</name>
    <dbReference type="NCBI Taxonomy" id="291645"/>
    <lineage>
        <taxon>Bacteria</taxon>
        <taxon>Pseudomonadati</taxon>
        <taxon>Bacteroidota</taxon>
        <taxon>Bacteroidia</taxon>
        <taxon>Bacteroidales</taxon>
        <taxon>Bacteroidaceae</taxon>
        <taxon>Bacteroides</taxon>
    </lineage>
</organism>
<dbReference type="AlphaFoldDB" id="A0A413VPG1"/>
<evidence type="ECO:0000313" key="3">
    <source>
        <dbReference type="Proteomes" id="UP000284379"/>
    </source>
</evidence>
<protein>
    <submittedName>
        <fullName evidence="2">PEGA domain-containing protein</fullName>
    </submittedName>
</protein>
<gene>
    <name evidence="2" type="ORF">DW888_10075</name>
</gene>
<dbReference type="InterPro" id="IPR011250">
    <property type="entry name" value="OMP/PagP_B-barrel"/>
</dbReference>
<proteinExistence type="predicted"/>
<dbReference type="SUPFAM" id="SSF56925">
    <property type="entry name" value="OMPA-like"/>
    <property type="match status" value="1"/>
</dbReference>